<feature type="region of interest" description="Disordered" evidence="1">
    <location>
        <begin position="64"/>
        <end position="84"/>
    </location>
</feature>
<accession>A0AAF0BWW4</accession>
<sequence length="107" mass="11561">MSQVEALPFPARATDPHTSHKAAARRRDTLAHRTKVILSQHPEGLTDWELAGLLYPDPLEAARRKPSAAKRRQEAGAVPVPGLTRKSPTGDACIVWALPAEVTGVQP</sequence>
<evidence type="ECO:0000256" key="1">
    <source>
        <dbReference type="SAM" id="MobiDB-lite"/>
    </source>
</evidence>
<proteinExistence type="predicted"/>
<gene>
    <name evidence="2" type="ORF">PO878_04145</name>
</gene>
<evidence type="ECO:0000313" key="2">
    <source>
        <dbReference type="EMBL" id="WCO67914.1"/>
    </source>
</evidence>
<feature type="region of interest" description="Disordered" evidence="1">
    <location>
        <begin position="1"/>
        <end position="27"/>
    </location>
</feature>
<dbReference type="AlphaFoldDB" id="A0AAF0BWW4"/>
<organism evidence="2 3">
    <name type="scientific">Iamia majanohamensis</name>
    <dbReference type="NCBI Taxonomy" id="467976"/>
    <lineage>
        <taxon>Bacteria</taxon>
        <taxon>Bacillati</taxon>
        <taxon>Actinomycetota</taxon>
        <taxon>Acidimicrobiia</taxon>
        <taxon>Acidimicrobiales</taxon>
        <taxon>Iamiaceae</taxon>
        <taxon>Iamia</taxon>
    </lineage>
</organism>
<dbReference type="EMBL" id="CP116942">
    <property type="protein sequence ID" value="WCO67914.1"/>
    <property type="molecule type" value="Genomic_DNA"/>
</dbReference>
<evidence type="ECO:0000313" key="3">
    <source>
        <dbReference type="Proteomes" id="UP001216390"/>
    </source>
</evidence>
<dbReference type="KEGG" id="ima:PO878_04145"/>
<keyword evidence="3" id="KW-1185">Reference proteome</keyword>
<dbReference type="Proteomes" id="UP001216390">
    <property type="component" value="Chromosome"/>
</dbReference>
<name>A0AAF0BWW4_9ACTN</name>
<reference evidence="2" key="1">
    <citation type="submission" date="2023-01" db="EMBL/GenBank/DDBJ databases">
        <title>The diversity of Class Acidimicrobiia in South China Sea sediment environments and the proposal of Iamia marina sp. nov., a novel species of the genus Iamia.</title>
        <authorList>
            <person name="He Y."/>
            <person name="Tian X."/>
        </authorList>
    </citation>
    <scope>NUCLEOTIDE SEQUENCE</scope>
    <source>
        <strain evidence="2">DSM 19957</strain>
    </source>
</reference>
<protein>
    <submittedName>
        <fullName evidence="2">Uncharacterized protein</fullName>
    </submittedName>
</protein>
<dbReference type="RefSeq" id="WP_272737432.1">
    <property type="nucleotide sequence ID" value="NZ_CP116942.1"/>
</dbReference>